<dbReference type="EMBL" id="UETC01000001">
    <property type="protein sequence ID" value="SSA38755.1"/>
    <property type="molecule type" value="Genomic_DNA"/>
</dbReference>
<gene>
    <name evidence="2" type="ORF">BCF38_101891</name>
    <name evidence="3" type="ORF">SAMN05421539_101891</name>
</gene>
<evidence type="ECO:0000313" key="4">
    <source>
        <dbReference type="Proteomes" id="UP000245839"/>
    </source>
</evidence>
<name>A0A2Y9A3E3_9RHOB</name>
<reference evidence="3 5" key="1">
    <citation type="submission" date="2016-10" db="EMBL/GenBank/DDBJ databases">
        <authorList>
            <person name="Cai Z."/>
        </authorList>
    </citation>
    <scope>NUCLEOTIDE SEQUENCE [LARGE SCALE GENOMIC DNA]</scope>
    <source>
        <strain evidence="3 5">DSM 25227</strain>
    </source>
</reference>
<reference evidence="2 4" key="2">
    <citation type="submission" date="2018-03" db="EMBL/GenBank/DDBJ databases">
        <title>Genomic Encyclopedia of Archaeal and Bacterial Type Strains, Phase II (KMG-II): from individual species to whole genera.</title>
        <authorList>
            <person name="Goeker M."/>
        </authorList>
    </citation>
    <scope>NUCLEOTIDE SEQUENCE [LARGE SCALE GENOMIC DNA]</scope>
    <source>
        <strain evidence="2 4">DSM 25227</strain>
    </source>
</reference>
<dbReference type="Proteomes" id="UP000245839">
    <property type="component" value="Unassembled WGS sequence"/>
</dbReference>
<proteinExistence type="predicted"/>
<evidence type="ECO:0000256" key="1">
    <source>
        <dbReference type="SAM" id="MobiDB-lite"/>
    </source>
</evidence>
<dbReference type="Proteomes" id="UP000251571">
    <property type="component" value="Unassembled WGS sequence"/>
</dbReference>
<organism evidence="3 5">
    <name type="scientific">Jannaschia seohaensis</name>
    <dbReference type="NCBI Taxonomy" id="475081"/>
    <lineage>
        <taxon>Bacteria</taxon>
        <taxon>Pseudomonadati</taxon>
        <taxon>Pseudomonadota</taxon>
        <taxon>Alphaproteobacteria</taxon>
        <taxon>Rhodobacterales</taxon>
        <taxon>Roseobacteraceae</taxon>
        <taxon>Jannaschia</taxon>
    </lineage>
</organism>
<evidence type="ECO:0000313" key="5">
    <source>
        <dbReference type="Proteomes" id="UP000251571"/>
    </source>
</evidence>
<protein>
    <submittedName>
        <fullName evidence="3">Uncharacterized protein</fullName>
    </submittedName>
</protein>
<feature type="region of interest" description="Disordered" evidence="1">
    <location>
        <begin position="16"/>
        <end position="36"/>
    </location>
</feature>
<dbReference type="EMBL" id="QGDJ01000001">
    <property type="protein sequence ID" value="PWJ22477.1"/>
    <property type="molecule type" value="Genomic_DNA"/>
</dbReference>
<evidence type="ECO:0000313" key="2">
    <source>
        <dbReference type="EMBL" id="PWJ22477.1"/>
    </source>
</evidence>
<sequence length="36" mass="3603">MGVFVGRGIPAPSRLAKAVGHRTAPDPGMDTALAKG</sequence>
<evidence type="ECO:0000313" key="3">
    <source>
        <dbReference type="EMBL" id="SSA38755.1"/>
    </source>
</evidence>
<accession>A0A2Y9A3E3</accession>
<dbReference type="AlphaFoldDB" id="A0A2Y9A3E3"/>
<keyword evidence="4" id="KW-1185">Reference proteome</keyword>